<evidence type="ECO:0000313" key="1">
    <source>
        <dbReference type="EMBL" id="SEN82367.1"/>
    </source>
</evidence>
<dbReference type="SUPFAM" id="SSF54523">
    <property type="entry name" value="Pili subunits"/>
    <property type="match status" value="1"/>
</dbReference>
<keyword evidence="2" id="KW-1185">Reference proteome</keyword>
<dbReference type="STRING" id="1121117.SAMN02745977_02128"/>
<dbReference type="RefSeq" id="WP_091817660.1">
    <property type="nucleotide sequence ID" value="NZ_FOCW01000007.1"/>
</dbReference>
<dbReference type="InterPro" id="IPR012902">
    <property type="entry name" value="N_methyl_site"/>
</dbReference>
<dbReference type="Gene3D" id="3.30.700.10">
    <property type="entry name" value="Glycoprotein, Type 4 Pilin"/>
    <property type="match status" value="1"/>
</dbReference>
<dbReference type="InterPro" id="IPR031982">
    <property type="entry name" value="PilE-like"/>
</dbReference>
<reference evidence="1 2" key="1">
    <citation type="submission" date="2016-10" db="EMBL/GenBank/DDBJ databases">
        <authorList>
            <person name="de Groot N.N."/>
        </authorList>
    </citation>
    <scope>NUCLEOTIDE SEQUENCE [LARGE SCALE GENOMIC DNA]</scope>
    <source>
        <strain evidence="1 2">DSM 15123</strain>
    </source>
</reference>
<evidence type="ECO:0000313" key="2">
    <source>
        <dbReference type="Proteomes" id="UP000199531"/>
    </source>
</evidence>
<name>A0A1H8JPT2_9BURK</name>
<gene>
    <name evidence="1" type="ORF">SAMN02745977_02128</name>
</gene>
<dbReference type="NCBIfam" id="TIGR02532">
    <property type="entry name" value="IV_pilin_GFxxxE"/>
    <property type="match status" value="1"/>
</dbReference>
<protein>
    <submittedName>
        <fullName evidence="1">Type IV pilus assembly protein PilE</fullName>
    </submittedName>
</protein>
<proteinExistence type="predicted"/>
<accession>A0A1H8JPT2</accession>
<dbReference type="Proteomes" id="UP000199531">
    <property type="component" value="Unassembled WGS sequence"/>
</dbReference>
<dbReference type="PROSITE" id="PS00409">
    <property type="entry name" value="PROKAR_NTER_METHYL"/>
    <property type="match status" value="1"/>
</dbReference>
<organism evidence="1 2">
    <name type="scientific">Brachymonas denitrificans DSM 15123</name>
    <dbReference type="NCBI Taxonomy" id="1121117"/>
    <lineage>
        <taxon>Bacteria</taxon>
        <taxon>Pseudomonadati</taxon>
        <taxon>Pseudomonadota</taxon>
        <taxon>Betaproteobacteria</taxon>
        <taxon>Burkholderiales</taxon>
        <taxon>Comamonadaceae</taxon>
        <taxon>Brachymonas</taxon>
    </lineage>
</organism>
<sequence length="151" mass="16614">MTEFRMRGFTLLETLLVLTLVGILASLAYPSYARHLQRGERQTIQTALQEQLLQQEQYRAQHQHYAAFEAGAPGDLPFRADTGHGNARYLLGARACKNDSGEDLPLSECIDAFAELASTTAPSPASRNAFAINSYGQRSCPDNNAPHSCRD</sequence>
<dbReference type="AlphaFoldDB" id="A0A1H8JPT2"/>
<dbReference type="Pfam" id="PF07963">
    <property type="entry name" value="N_methyl"/>
    <property type="match status" value="1"/>
</dbReference>
<dbReference type="InterPro" id="IPR045584">
    <property type="entry name" value="Pilin-like"/>
</dbReference>
<dbReference type="EMBL" id="FOCW01000007">
    <property type="protein sequence ID" value="SEN82367.1"/>
    <property type="molecule type" value="Genomic_DNA"/>
</dbReference>
<dbReference type="Pfam" id="PF16732">
    <property type="entry name" value="ComP_DUS"/>
    <property type="match status" value="1"/>
</dbReference>
<dbReference type="GO" id="GO:0043683">
    <property type="term" value="P:type IV pilus assembly"/>
    <property type="evidence" value="ECO:0007669"/>
    <property type="project" value="InterPro"/>
</dbReference>